<comment type="similarity">
    <text evidence="4 14">In the N-terminal section; belongs to the cytidine and deoxycytidylate deaminase family.</text>
</comment>
<dbReference type="NCBIfam" id="TIGR00326">
    <property type="entry name" value="eubact_ribD"/>
    <property type="match status" value="1"/>
</dbReference>
<feature type="binding site" evidence="16">
    <location>
        <position position="260"/>
    </location>
    <ligand>
        <name>substrate</name>
    </ligand>
</feature>
<dbReference type="GO" id="GO:0008703">
    <property type="term" value="F:5-amino-6-(5-phosphoribosylamino)uracil reductase activity"/>
    <property type="evidence" value="ECO:0007669"/>
    <property type="project" value="UniProtKB-EC"/>
</dbReference>
<sequence length="330" mass="33683">MYAEALAAAVAAGDDARGTTSPNPPVGAAIVSADGRLVGVGATRPAGGEHAEIVALRQAGDDARGGTAVVTLEPCNHTGRTGPCSHALLAAGVAEVRYVHADPNPDASGGAQWLAEQGVAVGPITGRAAALEPWLAAVRLGRPHVTLKFAQTLDGFTAAVDGTSQWITSAAARRDVHRDRRTRDAIIIGTGTALADDPSLTARTSDGELFDQQPRRVVIGARNITGAAANLVRLGYEQYPSLDDALTHLWDTGARDVLIEGGAGLAAGAVTAGLVDAVRAYVAPLLLGDGRGVLAGAGVGTLADARRFDLVDVTTLGADVLLNMTRKDHP</sequence>
<keyword evidence="11" id="KW-0511">Multifunctional enzyme</keyword>
<reference evidence="19 20" key="1">
    <citation type="submission" date="2012-11" db="EMBL/GenBank/DDBJ databases">
        <title>The complete genome sequence of Corynebacterium maris Coryn-1 (=DSM 45190).</title>
        <authorList>
            <person name="Schaffert L."/>
            <person name="Albersmeier A."/>
            <person name="Kalinowski J."/>
            <person name="Ruckert C."/>
        </authorList>
    </citation>
    <scope>NUCLEOTIDE SEQUENCE [LARGE SCALE GENOMIC DNA]</scope>
    <source>
        <strain evidence="20">Coryn-1</strain>
    </source>
</reference>
<feature type="binding site" evidence="16">
    <location>
        <position position="180"/>
    </location>
    <ligand>
        <name>substrate</name>
    </ligand>
</feature>
<dbReference type="GO" id="GO:0008835">
    <property type="term" value="F:diaminohydroxyphosphoribosylaminopyrimidine deaminase activity"/>
    <property type="evidence" value="ECO:0007669"/>
    <property type="project" value="UniProtKB-EC"/>
</dbReference>
<keyword evidence="7 14" id="KW-0479">Metal-binding</keyword>
<keyword evidence="10 14" id="KW-0560">Oxidoreductase</keyword>
<dbReference type="PANTHER" id="PTHR38011:SF7">
    <property type="entry name" value="2,5-DIAMINO-6-RIBOSYLAMINO-4(3H)-PYRIMIDINONE 5'-PHOSPHATE REDUCTASE"/>
    <property type="match status" value="1"/>
</dbReference>
<dbReference type="OrthoDB" id="9800865at2"/>
<feature type="binding site" evidence="17">
    <location>
        <position position="84"/>
    </location>
    <ligand>
        <name>Zn(2+)</name>
        <dbReference type="ChEBI" id="CHEBI:29105"/>
        <note>catalytic</note>
    </ligand>
</feature>
<dbReference type="PROSITE" id="PS51747">
    <property type="entry name" value="CYT_DCMP_DEAMINASES_2"/>
    <property type="match status" value="1"/>
</dbReference>
<dbReference type="STRING" id="1224163.B841_07140"/>
<evidence type="ECO:0000313" key="19">
    <source>
        <dbReference type="EMBL" id="AGS34901.1"/>
    </source>
</evidence>
<dbReference type="Gene3D" id="3.40.430.10">
    <property type="entry name" value="Dihydrofolate Reductase, subunit A"/>
    <property type="match status" value="2"/>
</dbReference>
<comment type="cofactor">
    <cofactor evidence="14 17">
        <name>Zn(2+)</name>
        <dbReference type="ChEBI" id="CHEBI:29105"/>
    </cofactor>
    <text evidence="14 17">Binds 1 zinc ion.</text>
</comment>
<evidence type="ECO:0000256" key="14">
    <source>
        <dbReference type="PIRNR" id="PIRNR006769"/>
    </source>
</evidence>
<dbReference type="EC" id="1.1.1.193" evidence="14"/>
<dbReference type="KEGG" id="cmd:B841_07140"/>
<dbReference type="InterPro" id="IPR002125">
    <property type="entry name" value="CMP_dCMP_dom"/>
</dbReference>
<feature type="binding site" evidence="17">
    <location>
        <position position="75"/>
    </location>
    <ligand>
        <name>Zn(2+)</name>
        <dbReference type="ChEBI" id="CHEBI:29105"/>
        <note>catalytic</note>
    </ligand>
</feature>
<dbReference type="PIRSF" id="PIRSF006769">
    <property type="entry name" value="RibD"/>
    <property type="match status" value="1"/>
</dbReference>
<dbReference type="SUPFAM" id="SSF53597">
    <property type="entry name" value="Dihydrofolate reductase-like"/>
    <property type="match status" value="1"/>
</dbReference>
<dbReference type="Pfam" id="PF00383">
    <property type="entry name" value="dCMP_cyt_deam_1"/>
    <property type="match status" value="1"/>
</dbReference>
<dbReference type="Pfam" id="PF01872">
    <property type="entry name" value="RibD_C"/>
    <property type="match status" value="1"/>
</dbReference>
<evidence type="ECO:0000256" key="16">
    <source>
        <dbReference type="PIRSR" id="PIRSR006769-2"/>
    </source>
</evidence>
<feature type="binding site" evidence="16">
    <location>
        <begin position="262"/>
        <end position="268"/>
    </location>
    <ligand>
        <name>NADP(+)</name>
        <dbReference type="ChEBI" id="CHEBI:58349"/>
    </ligand>
</feature>
<dbReference type="InterPro" id="IPR004794">
    <property type="entry name" value="Eubact_RibD"/>
</dbReference>
<dbReference type="EC" id="3.5.4.26" evidence="14"/>
<comment type="catalytic activity">
    <reaction evidence="12 14">
        <text>5-amino-6-(5-phospho-D-ribitylamino)uracil + NADP(+) = 5-amino-6-(5-phospho-D-ribosylamino)uracil + NADPH + H(+)</text>
        <dbReference type="Rhea" id="RHEA:17845"/>
        <dbReference type="ChEBI" id="CHEBI:15378"/>
        <dbReference type="ChEBI" id="CHEBI:57783"/>
        <dbReference type="ChEBI" id="CHEBI:58349"/>
        <dbReference type="ChEBI" id="CHEBI:58421"/>
        <dbReference type="ChEBI" id="CHEBI:58453"/>
        <dbReference type="EC" id="1.1.1.193"/>
    </reaction>
</comment>
<dbReference type="UniPathway" id="UPA00275">
    <property type="reaction ID" value="UER00401"/>
</dbReference>
<dbReference type="AlphaFoldDB" id="S5TJ57"/>
<evidence type="ECO:0000256" key="4">
    <source>
        <dbReference type="ARBA" id="ARBA00005259"/>
    </source>
</evidence>
<keyword evidence="14" id="KW-0378">Hydrolase</keyword>
<dbReference type="PROSITE" id="PS00903">
    <property type="entry name" value="CYT_DCMP_DEAMINASES_1"/>
    <property type="match status" value="1"/>
</dbReference>
<feature type="binding site" evidence="16">
    <location>
        <position position="203"/>
    </location>
    <ligand>
        <name>substrate</name>
    </ligand>
</feature>
<dbReference type="eggNOG" id="COG0117">
    <property type="taxonomic scope" value="Bacteria"/>
</dbReference>
<proteinExistence type="inferred from homology"/>
<dbReference type="Gene3D" id="3.40.140.10">
    <property type="entry name" value="Cytidine Deaminase, domain 2"/>
    <property type="match status" value="1"/>
</dbReference>
<evidence type="ECO:0000256" key="11">
    <source>
        <dbReference type="ARBA" id="ARBA00023268"/>
    </source>
</evidence>
<dbReference type="InterPro" id="IPR016192">
    <property type="entry name" value="APOBEC/CMP_deaminase_Zn-bd"/>
</dbReference>
<keyword evidence="6 14" id="KW-0686">Riboflavin biosynthesis</keyword>
<dbReference type="eggNOG" id="COG1985">
    <property type="taxonomic scope" value="Bacteria"/>
</dbReference>
<feature type="binding site" evidence="16">
    <location>
        <position position="200"/>
    </location>
    <ligand>
        <name>substrate</name>
    </ligand>
</feature>
<dbReference type="InterPro" id="IPR016193">
    <property type="entry name" value="Cytidine_deaminase-like"/>
</dbReference>
<comment type="catalytic activity">
    <reaction evidence="13 14">
        <text>2,5-diamino-6-hydroxy-4-(5-phosphoribosylamino)-pyrimidine + H2O + H(+) = 5-amino-6-(5-phospho-D-ribosylamino)uracil + NH4(+)</text>
        <dbReference type="Rhea" id="RHEA:21868"/>
        <dbReference type="ChEBI" id="CHEBI:15377"/>
        <dbReference type="ChEBI" id="CHEBI:15378"/>
        <dbReference type="ChEBI" id="CHEBI:28938"/>
        <dbReference type="ChEBI" id="CHEBI:58453"/>
        <dbReference type="ChEBI" id="CHEBI:58614"/>
        <dbReference type="EC" id="3.5.4.26"/>
    </reaction>
</comment>
<dbReference type="InterPro" id="IPR050765">
    <property type="entry name" value="Riboflavin_Biosynth_HTPR"/>
</dbReference>
<dbReference type="SUPFAM" id="SSF53927">
    <property type="entry name" value="Cytidine deaminase-like"/>
    <property type="match status" value="1"/>
</dbReference>
<keyword evidence="20" id="KW-1185">Reference proteome</keyword>
<evidence type="ECO:0000256" key="5">
    <source>
        <dbReference type="ARBA" id="ARBA00007417"/>
    </source>
</evidence>
<gene>
    <name evidence="19" type="ORF">B841_07140</name>
</gene>
<feature type="binding site" evidence="16">
    <location>
        <position position="150"/>
    </location>
    <ligand>
        <name>NADP(+)</name>
        <dbReference type="ChEBI" id="CHEBI:58349"/>
    </ligand>
</feature>
<feature type="binding site" evidence="16">
    <location>
        <position position="192"/>
    </location>
    <ligand>
        <name>NADP(+)</name>
        <dbReference type="ChEBI" id="CHEBI:58349"/>
    </ligand>
</feature>
<evidence type="ECO:0000256" key="13">
    <source>
        <dbReference type="ARBA" id="ARBA00049886"/>
    </source>
</evidence>
<comment type="similarity">
    <text evidence="5 14">In the C-terminal section; belongs to the HTP reductase family.</text>
</comment>
<feature type="binding site" evidence="17">
    <location>
        <position position="50"/>
    </location>
    <ligand>
        <name>Zn(2+)</name>
        <dbReference type="ChEBI" id="CHEBI:29105"/>
        <note>catalytic</note>
    </ligand>
</feature>
<comment type="pathway">
    <text evidence="3 14">Cofactor biosynthesis; riboflavin biosynthesis; 5-amino-6-(D-ribitylamino)uracil from GTP: step 3/4.</text>
</comment>
<dbReference type="HOGENOM" id="CLU_036590_1_0_11"/>
<evidence type="ECO:0000259" key="18">
    <source>
        <dbReference type="PROSITE" id="PS51747"/>
    </source>
</evidence>
<dbReference type="InterPro" id="IPR002734">
    <property type="entry name" value="RibDG_C"/>
</dbReference>
<comment type="pathway">
    <text evidence="2 14">Cofactor biosynthesis; riboflavin biosynthesis; 5-amino-6-(D-ribitylamino)uracil from GTP: step 2/4.</text>
</comment>
<evidence type="ECO:0000256" key="9">
    <source>
        <dbReference type="ARBA" id="ARBA00022857"/>
    </source>
</evidence>
<keyword evidence="8 14" id="KW-0862">Zinc</keyword>
<dbReference type="CDD" id="cd01284">
    <property type="entry name" value="Riboflavin_deaminase-reductase"/>
    <property type="match status" value="1"/>
</dbReference>
<evidence type="ECO:0000256" key="3">
    <source>
        <dbReference type="ARBA" id="ARBA00004910"/>
    </source>
</evidence>
<evidence type="ECO:0000256" key="8">
    <source>
        <dbReference type="ARBA" id="ARBA00022833"/>
    </source>
</evidence>
<feature type="active site" description="Proton donor" evidence="15">
    <location>
        <position position="52"/>
    </location>
</feature>
<evidence type="ECO:0000256" key="10">
    <source>
        <dbReference type="ARBA" id="ARBA00023002"/>
    </source>
</evidence>
<evidence type="ECO:0000256" key="2">
    <source>
        <dbReference type="ARBA" id="ARBA00004882"/>
    </source>
</evidence>
<dbReference type="GO" id="GO:0009231">
    <property type="term" value="P:riboflavin biosynthetic process"/>
    <property type="evidence" value="ECO:0007669"/>
    <property type="project" value="UniProtKB-UniPathway"/>
</dbReference>
<organism evidence="19 20">
    <name type="scientific">Corynebacterium maris DSM 45190</name>
    <dbReference type="NCBI Taxonomy" id="1224163"/>
    <lineage>
        <taxon>Bacteria</taxon>
        <taxon>Bacillati</taxon>
        <taxon>Actinomycetota</taxon>
        <taxon>Actinomycetes</taxon>
        <taxon>Mycobacteriales</taxon>
        <taxon>Corynebacteriaceae</taxon>
        <taxon>Corynebacterium</taxon>
    </lineage>
</organism>
<evidence type="ECO:0000256" key="1">
    <source>
        <dbReference type="ARBA" id="ARBA00002151"/>
    </source>
</evidence>
<dbReference type="InterPro" id="IPR024072">
    <property type="entry name" value="DHFR-like_dom_sf"/>
</dbReference>
<dbReference type="RefSeq" id="WP_020934834.1">
    <property type="nucleotide sequence ID" value="NC_021915.1"/>
</dbReference>
<evidence type="ECO:0000313" key="20">
    <source>
        <dbReference type="Proteomes" id="UP000015388"/>
    </source>
</evidence>
<feature type="binding site" evidence="16">
    <location>
        <position position="196"/>
    </location>
    <ligand>
        <name>NADP(+)</name>
        <dbReference type="ChEBI" id="CHEBI:58349"/>
    </ligand>
</feature>
<comment type="function">
    <text evidence="1 14">Converts 2,5-diamino-6-(ribosylamino)-4(3h)-pyrimidinone 5'-phosphate into 5-amino-6-(ribosylamino)-2,4(1h,3h)-pyrimidinedione 5'-phosphate.</text>
</comment>
<name>S5TJ57_9CORY</name>
<feature type="domain" description="CMP/dCMP-type deaminase" evidence="18">
    <location>
        <begin position="1"/>
        <end position="114"/>
    </location>
</feature>
<protein>
    <recommendedName>
        <fullName evidence="14">Riboflavin biosynthesis protein RibD</fullName>
    </recommendedName>
    <domain>
        <recommendedName>
            <fullName evidence="14">Diaminohydroxyphosphoribosylaminopyrimidine deaminase</fullName>
            <shortName evidence="14">DRAP deaminase</shortName>
            <ecNumber evidence="14">3.5.4.26</ecNumber>
        </recommendedName>
        <alternativeName>
            <fullName evidence="14">Riboflavin-specific deaminase</fullName>
        </alternativeName>
    </domain>
    <domain>
        <recommendedName>
            <fullName evidence="14">5-amino-6-(5-phosphoribosylamino)uracil reductase</fullName>
            <ecNumber evidence="14">1.1.1.193</ecNumber>
        </recommendedName>
        <alternativeName>
            <fullName evidence="14">HTP reductase</fullName>
        </alternativeName>
    </domain>
</protein>
<evidence type="ECO:0000256" key="15">
    <source>
        <dbReference type="PIRSR" id="PIRSR006769-1"/>
    </source>
</evidence>
<feature type="binding site" evidence="16">
    <location>
        <position position="164"/>
    </location>
    <ligand>
        <name>substrate</name>
    </ligand>
</feature>
<dbReference type="PANTHER" id="PTHR38011">
    <property type="entry name" value="DIHYDROFOLATE REDUCTASE FAMILY PROTEIN (AFU_ORTHOLOGUE AFUA_8G06820)"/>
    <property type="match status" value="1"/>
</dbReference>
<feature type="binding site" evidence="16">
    <location>
        <position position="166"/>
    </location>
    <ligand>
        <name>NADP(+)</name>
        <dbReference type="ChEBI" id="CHEBI:58349"/>
    </ligand>
</feature>
<evidence type="ECO:0000256" key="17">
    <source>
        <dbReference type="PIRSR" id="PIRSR006769-3"/>
    </source>
</evidence>
<accession>S5TJ57</accession>
<keyword evidence="9 14" id="KW-0521">NADP</keyword>
<evidence type="ECO:0000256" key="7">
    <source>
        <dbReference type="ARBA" id="ARBA00022723"/>
    </source>
</evidence>
<evidence type="ECO:0000256" key="6">
    <source>
        <dbReference type="ARBA" id="ARBA00022619"/>
    </source>
</evidence>
<evidence type="ECO:0000256" key="12">
    <source>
        <dbReference type="ARBA" id="ARBA00049861"/>
    </source>
</evidence>
<dbReference type="EMBL" id="CP003924">
    <property type="protein sequence ID" value="AGS34901.1"/>
    <property type="molecule type" value="Genomic_DNA"/>
</dbReference>
<dbReference type="GO" id="GO:0008270">
    <property type="term" value="F:zinc ion binding"/>
    <property type="evidence" value="ECO:0007669"/>
    <property type="project" value="InterPro"/>
</dbReference>
<dbReference type="PATRIC" id="fig|1224163.3.peg.1434"/>
<dbReference type="Proteomes" id="UP000015388">
    <property type="component" value="Chromosome"/>
</dbReference>